<protein>
    <submittedName>
        <fullName evidence="2">Uncharacterized protein</fullName>
    </submittedName>
</protein>
<evidence type="ECO:0000256" key="1">
    <source>
        <dbReference type="SAM" id="MobiDB-lite"/>
    </source>
</evidence>
<reference evidence="2 3" key="1">
    <citation type="submission" date="2016-09" db="EMBL/GenBank/DDBJ databases">
        <title>Extensive genetic diversity and differential bi-allelic expression allows diatom success in the polar Southern Ocean.</title>
        <authorList>
            <consortium name="DOE Joint Genome Institute"/>
            <person name="Mock T."/>
            <person name="Otillar R.P."/>
            <person name="Strauss J."/>
            <person name="Dupont C."/>
            <person name="Frickenhaus S."/>
            <person name="Maumus F."/>
            <person name="Mcmullan M."/>
            <person name="Sanges R."/>
            <person name="Schmutz J."/>
            <person name="Toseland A."/>
            <person name="Valas R."/>
            <person name="Veluchamy A."/>
            <person name="Ward B.J."/>
            <person name="Allen A."/>
            <person name="Barry K."/>
            <person name="Falciatore A."/>
            <person name="Ferrante M."/>
            <person name="Fortunato A.E."/>
            <person name="Gloeckner G."/>
            <person name="Gruber A."/>
            <person name="Hipkin R."/>
            <person name="Janech M."/>
            <person name="Kroth P."/>
            <person name="Leese F."/>
            <person name="Lindquist E."/>
            <person name="Lyon B.R."/>
            <person name="Martin J."/>
            <person name="Mayer C."/>
            <person name="Parker M."/>
            <person name="Quesneville H."/>
            <person name="Raymond J."/>
            <person name="Uhlig C."/>
            <person name="Valentin K.U."/>
            <person name="Worden A.Z."/>
            <person name="Armbrust E.V."/>
            <person name="Bowler C."/>
            <person name="Green B."/>
            <person name="Moulton V."/>
            <person name="Van Oosterhout C."/>
            <person name="Grigoriev I."/>
        </authorList>
    </citation>
    <scope>NUCLEOTIDE SEQUENCE [LARGE SCALE GENOMIC DNA]</scope>
    <source>
        <strain evidence="2 3">CCMP1102</strain>
    </source>
</reference>
<dbReference type="Proteomes" id="UP000095751">
    <property type="component" value="Unassembled WGS sequence"/>
</dbReference>
<evidence type="ECO:0000313" key="3">
    <source>
        <dbReference type="Proteomes" id="UP000095751"/>
    </source>
</evidence>
<sequence>MSSDDQIDGAIVDTKILESKRNSPCNMCNFEDWEPGDTKYVVEHWMKDDDEDEDADADADADADEDKDEDEDEDEDKDKDADEEDFDRPSREHLCPECAISRGLDYDEYYKQNQNATLKSKEEIPLTANAYKKILKRQQQQL</sequence>
<organism evidence="2 3">
    <name type="scientific">Fragilariopsis cylindrus CCMP1102</name>
    <dbReference type="NCBI Taxonomy" id="635003"/>
    <lineage>
        <taxon>Eukaryota</taxon>
        <taxon>Sar</taxon>
        <taxon>Stramenopiles</taxon>
        <taxon>Ochrophyta</taxon>
        <taxon>Bacillariophyta</taxon>
        <taxon>Bacillariophyceae</taxon>
        <taxon>Bacillariophycidae</taxon>
        <taxon>Bacillariales</taxon>
        <taxon>Bacillariaceae</taxon>
        <taxon>Fragilariopsis</taxon>
    </lineage>
</organism>
<dbReference type="KEGG" id="fcy:FRACYDRAFT_249571"/>
<gene>
    <name evidence="2" type="ORF">FRACYDRAFT_249571</name>
</gene>
<name>A0A1E7ERM0_9STRA</name>
<dbReference type="InParanoid" id="A0A1E7ERM0"/>
<feature type="compositionally biased region" description="Acidic residues" evidence="1">
    <location>
        <begin position="48"/>
        <end position="86"/>
    </location>
</feature>
<evidence type="ECO:0000313" key="2">
    <source>
        <dbReference type="EMBL" id="OEU08670.1"/>
    </source>
</evidence>
<dbReference type="EMBL" id="KV784379">
    <property type="protein sequence ID" value="OEU08670.1"/>
    <property type="molecule type" value="Genomic_DNA"/>
</dbReference>
<keyword evidence="3" id="KW-1185">Reference proteome</keyword>
<feature type="region of interest" description="Disordered" evidence="1">
    <location>
        <begin position="44"/>
        <end position="94"/>
    </location>
</feature>
<accession>A0A1E7ERM0</accession>
<proteinExistence type="predicted"/>
<dbReference type="AlphaFoldDB" id="A0A1E7ERM0"/>